<evidence type="ECO:0000259" key="3">
    <source>
        <dbReference type="PROSITE" id="PS51635"/>
    </source>
</evidence>
<dbReference type="AlphaFoldDB" id="A0A6C0IZP0"/>
<keyword evidence="2" id="KW-1133">Transmembrane helix</keyword>
<organism evidence="4">
    <name type="scientific">viral metagenome</name>
    <dbReference type="NCBI Taxonomy" id="1070528"/>
    <lineage>
        <taxon>unclassified sequences</taxon>
        <taxon>metagenomes</taxon>
        <taxon>organismal metagenomes</taxon>
    </lineage>
</organism>
<dbReference type="Gene3D" id="3.40.1090.10">
    <property type="entry name" value="Cytosolic phospholipase A2 catalytic domain"/>
    <property type="match status" value="1"/>
</dbReference>
<reference evidence="4" key="1">
    <citation type="journal article" date="2020" name="Nature">
        <title>Giant virus diversity and host interactions through global metagenomics.</title>
        <authorList>
            <person name="Schulz F."/>
            <person name="Roux S."/>
            <person name="Paez-Espino D."/>
            <person name="Jungbluth S."/>
            <person name="Walsh D.A."/>
            <person name="Denef V.J."/>
            <person name="McMahon K.D."/>
            <person name="Konstantinidis K.T."/>
            <person name="Eloe-Fadrosh E.A."/>
            <person name="Kyrpides N.C."/>
            <person name="Woyke T."/>
        </authorList>
    </citation>
    <scope>NUCLEOTIDE SEQUENCE</scope>
    <source>
        <strain evidence="4">GVMAG-M-3300025572-1</strain>
    </source>
</reference>
<proteinExistence type="predicted"/>
<feature type="domain" description="PNPLA" evidence="3">
    <location>
        <begin position="37"/>
        <end position="245"/>
    </location>
</feature>
<feature type="transmembrane region" description="Helical" evidence="2">
    <location>
        <begin position="68"/>
        <end position="88"/>
    </location>
</feature>
<keyword evidence="2" id="KW-0472">Membrane</keyword>
<dbReference type="InterPro" id="IPR016035">
    <property type="entry name" value="Acyl_Trfase/lysoPLipase"/>
</dbReference>
<evidence type="ECO:0000256" key="1">
    <source>
        <dbReference type="ARBA" id="ARBA00023098"/>
    </source>
</evidence>
<dbReference type="PANTHER" id="PTHR46394:SF1">
    <property type="entry name" value="PNPLA DOMAIN-CONTAINING PROTEIN"/>
    <property type="match status" value="1"/>
</dbReference>
<evidence type="ECO:0000256" key="2">
    <source>
        <dbReference type="SAM" id="Phobius"/>
    </source>
</evidence>
<dbReference type="PANTHER" id="PTHR46394">
    <property type="entry name" value="ANNEXIN"/>
    <property type="match status" value="1"/>
</dbReference>
<name>A0A6C0IZP0_9ZZZZ</name>
<feature type="transmembrane region" description="Helical" evidence="2">
    <location>
        <begin position="36"/>
        <end position="56"/>
    </location>
</feature>
<keyword evidence="1" id="KW-0443">Lipid metabolism</keyword>
<keyword evidence="2" id="KW-0812">Transmembrane</keyword>
<evidence type="ECO:0000313" key="4">
    <source>
        <dbReference type="EMBL" id="QHT97905.1"/>
    </source>
</evidence>
<dbReference type="EMBL" id="MN740284">
    <property type="protein sequence ID" value="QHT97905.1"/>
    <property type="molecule type" value="Genomic_DNA"/>
</dbReference>
<dbReference type="GO" id="GO:0006629">
    <property type="term" value="P:lipid metabolic process"/>
    <property type="evidence" value="ECO:0007669"/>
    <property type="project" value="UniProtKB-KW"/>
</dbReference>
<dbReference type="InterPro" id="IPR052580">
    <property type="entry name" value="Lipid_Hydrolase"/>
</dbReference>
<dbReference type="PROSITE" id="PS51635">
    <property type="entry name" value="PNPLA"/>
    <property type="match status" value="1"/>
</dbReference>
<accession>A0A6C0IZP0</accession>
<sequence>MEPTICDDIESISSRIDSLYDSGSIPGHPEDNDIEFIVFCGGGVAGIALLGVLRELKRRGLYLSKNEIKYWIGSSAGAIAAAFAAMGASPEYLTDLVVSTDTRIFLDYGGRSTDSKSWWTRLQDYRYGFSDLLSKWGVIRGEKFRKWFRERMTELGWDPHTNFADLYNKTGRHLVITTTSLNTFETLYLCRSSYPYMEIADAVDASILIPFIFPPIRMKDPHVTQGPRILVDGGTLDNLPINACDVISDSGEILAFNRKAVGFTLVHNGKWVPDYTEIPSLLKYGLTFIQAMHKRIQVMQSHQPYFWDRVAPIETTGITATDFGLEKEKVLKLIESGEKCAREYFDRRAAMIRERGPLPQNLFIPNYRLQHAGVRCLSDDLLEKTRIYQTNPGRSCLHQPCRK</sequence>
<dbReference type="Pfam" id="PF01734">
    <property type="entry name" value="Patatin"/>
    <property type="match status" value="1"/>
</dbReference>
<protein>
    <recommendedName>
        <fullName evidence="3">PNPLA domain-containing protein</fullName>
    </recommendedName>
</protein>
<dbReference type="SUPFAM" id="SSF52151">
    <property type="entry name" value="FabD/lysophospholipase-like"/>
    <property type="match status" value="1"/>
</dbReference>
<dbReference type="InterPro" id="IPR002641">
    <property type="entry name" value="PNPLA_dom"/>
</dbReference>